<keyword evidence="3" id="KW-0732">Signal</keyword>
<evidence type="ECO:0000256" key="3">
    <source>
        <dbReference type="ARBA" id="ARBA00022729"/>
    </source>
</evidence>
<evidence type="ECO:0000256" key="10">
    <source>
        <dbReference type="SAM" id="MobiDB-lite"/>
    </source>
</evidence>
<keyword evidence="7 9" id="KW-0326">Glycosidase</keyword>
<gene>
    <name evidence="11" type="ORF">LTR09_006955</name>
</gene>
<evidence type="ECO:0000256" key="5">
    <source>
        <dbReference type="ARBA" id="ARBA00023001"/>
    </source>
</evidence>
<evidence type="ECO:0000313" key="12">
    <source>
        <dbReference type="Proteomes" id="UP001271007"/>
    </source>
</evidence>
<comment type="catalytic activity">
    <reaction evidence="1">
        <text>Hydrolysis of (1-&gt;4)-beta-D-glucosidic linkages in cellulose and cellotetraose, releasing cellobiose from the non-reducing ends of the chains.</text>
        <dbReference type="EC" id="3.2.1.91"/>
    </reaction>
</comment>
<evidence type="ECO:0000256" key="9">
    <source>
        <dbReference type="RuleBase" id="RU361164"/>
    </source>
</evidence>
<keyword evidence="5 9" id="KW-0136">Cellulose degradation</keyword>
<comment type="similarity">
    <text evidence="2 9">Belongs to the glycosyl hydrolase 7 (cellulase C) family.</text>
</comment>
<dbReference type="Pfam" id="PF00840">
    <property type="entry name" value="Glyco_hydro_7"/>
    <property type="match status" value="1"/>
</dbReference>
<keyword evidence="8 9" id="KW-0624">Polysaccharide degradation</keyword>
<dbReference type="InterPro" id="IPR013320">
    <property type="entry name" value="ConA-like_dom_sf"/>
</dbReference>
<dbReference type="GO" id="GO:0030245">
    <property type="term" value="P:cellulose catabolic process"/>
    <property type="evidence" value="ECO:0007669"/>
    <property type="project" value="UniProtKB-KW"/>
</dbReference>
<protein>
    <recommendedName>
        <fullName evidence="9">Glucanase</fullName>
        <ecNumber evidence="9">3.2.1.-</ecNumber>
    </recommendedName>
</protein>
<evidence type="ECO:0000256" key="4">
    <source>
        <dbReference type="ARBA" id="ARBA00022801"/>
    </source>
</evidence>
<evidence type="ECO:0000256" key="7">
    <source>
        <dbReference type="ARBA" id="ARBA00023295"/>
    </source>
</evidence>
<dbReference type="InterPro" id="IPR001722">
    <property type="entry name" value="Glyco_hydro_7"/>
</dbReference>
<dbReference type="EC" id="3.2.1.-" evidence="9"/>
<feature type="region of interest" description="Disordered" evidence="10">
    <location>
        <begin position="381"/>
        <end position="480"/>
    </location>
</feature>
<dbReference type="EMBL" id="JAWDJX010000023">
    <property type="protein sequence ID" value="KAK3052001.1"/>
    <property type="molecule type" value="Genomic_DNA"/>
</dbReference>
<evidence type="ECO:0000256" key="1">
    <source>
        <dbReference type="ARBA" id="ARBA00001641"/>
    </source>
</evidence>
<accession>A0AAJ0DDX5</accession>
<evidence type="ECO:0000256" key="6">
    <source>
        <dbReference type="ARBA" id="ARBA00023277"/>
    </source>
</evidence>
<dbReference type="GO" id="GO:0016162">
    <property type="term" value="F:cellulose 1,4-beta-cellobiosidase activity"/>
    <property type="evidence" value="ECO:0007669"/>
    <property type="project" value="UniProtKB-EC"/>
</dbReference>
<dbReference type="Gene3D" id="2.70.100.10">
    <property type="entry name" value="Glycoside hydrolase, family 7, domain"/>
    <property type="match status" value="1"/>
</dbReference>
<reference evidence="11" key="1">
    <citation type="submission" date="2023-04" db="EMBL/GenBank/DDBJ databases">
        <title>Black Yeasts Isolated from many extreme environments.</title>
        <authorList>
            <person name="Coleine C."/>
            <person name="Stajich J.E."/>
            <person name="Selbmann L."/>
        </authorList>
    </citation>
    <scope>NUCLEOTIDE SEQUENCE</scope>
    <source>
        <strain evidence="11">CCFEE 5312</strain>
    </source>
</reference>
<feature type="compositionally biased region" description="Low complexity" evidence="10">
    <location>
        <begin position="438"/>
        <end position="479"/>
    </location>
</feature>
<dbReference type="CDD" id="cd07999">
    <property type="entry name" value="GH7_CBH_EG"/>
    <property type="match status" value="1"/>
</dbReference>
<evidence type="ECO:0000313" key="11">
    <source>
        <dbReference type="EMBL" id="KAK3052001.1"/>
    </source>
</evidence>
<dbReference type="SUPFAM" id="SSF49899">
    <property type="entry name" value="Concanavalin A-like lectins/glucanases"/>
    <property type="match status" value="1"/>
</dbReference>
<feature type="compositionally biased region" description="Polar residues" evidence="10">
    <location>
        <begin position="406"/>
        <end position="417"/>
    </location>
</feature>
<evidence type="ECO:0000256" key="2">
    <source>
        <dbReference type="ARBA" id="ARBA00006044"/>
    </source>
</evidence>
<organism evidence="11 12">
    <name type="scientific">Extremus antarcticus</name>
    <dbReference type="NCBI Taxonomy" id="702011"/>
    <lineage>
        <taxon>Eukaryota</taxon>
        <taxon>Fungi</taxon>
        <taxon>Dikarya</taxon>
        <taxon>Ascomycota</taxon>
        <taxon>Pezizomycotina</taxon>
        <taxon>Dothideomycetes</taxon>
        <taxon>Dothideomycetidae</taxon>
        <taxon>Mycosphaerellales</taxon>
        <taxon>Extremaceae</taxon>
        <taxon>Extremus</taxon>
    </lineage>
</organism>
<dbReference type="AlphaFoldDB" id="A0AAJ0DDX5"/>
<dbReference type="PANTHER" id="PTHR33753">
    <property type="entry name" value="1,4-BETA-D-GLUCAN CELLOBIOHYDROLASE B"/>
    <property type="match status" value="1"/>
</dbReference>
<proteinExistence type="inferred from homology"/>
<dbReference type="PRINTS" id="PR00734">
    <property type="entry name" value="GLHYDRLASE7"/>
</dbReference>
<dbReference type="InterPro" id="IPR037019">
    <property type="entry name" value="Glyco_hydro_7_sf"/>
</dbReference>
<name>A0AAJ0DDX5_9PEZI</name>
<keyword evidence="4 9" id="KW-0378">Hydrolase</keyword>
<comment type="caution">
    <text evidence="11">The sequence shown here is derived from an EMBL/GenBank/DDBJ whole genome shotgun (WGS) entry which is preliminary data.</text>
</comment>
<keyword evidence="6" id="KW-0119">Carbohydrate metabolism</keyword>
<sequence length="506" mass="52330">MQSLAIAALYFGAGVYSQQAGTLTAEVHPKLSVSKCIGTGGSSCAAEQHSVVLDANWRWLHSTSSATNCYDGNTWNTALCPDPTTCAQSCALDGGDYSGTYGIKASGSSLSLQLVTGTNSGSRVYLMDSSDSKYQEDVDVSKLPCGLNGGGVSTQPNNKAGAKYGTGYCDAQCPKDIKFIGGKANTASWTPSSNSANTGAGGTGSCCSEMDIWEANSISSAYTPHPCQPEGYTPCTGSACTYTCDQAGCDFNSYRLGNESFYGPGMTVDTTKPMTVVTQFITDDGTSSGNLAEIKRFYVQNGETYANSQSNVAGISGNSITENFCKAQKSVFGDSNTFASYGGLKAMGESFKTGMVLVMSIWDDYAVNMLWLDSDYPTDADASKPGVSRGSCSTSSGKPADVEKNSPGSTVVFSNIKTGPLGSTFNAGNAGNGGNPGSGTTTKPVTSTTSKGTTTSPTTTSTKQTTSTKTTTTGGASPSCQAKYQQCGGRDWTGCKANGDYYSQCL</sequence>
<keyword evidence="12" id="KW-1185">Reference proteome</keyword>
<evidence type="ECO:0000256" key="8">
    <source>
        <dbReference type="ARBA" id="ARBA00023326"/>
    </source>
</evidence>
<dbReference type="Proteomes" id="UP001271007">
    <property type="component" value="Unassembled WGS sequence"/>
</dbReference>
<dbReference type="PANTHER" id="PTHR33753:SF2">
    <property type="entry name" value="GLYCOSIDE HYDROLASE FAMILY 7 PROTEIN"/>
    <property type="match status" value="1"/>
</dbReference>